<evidence type="ECO:0000313" key="3">
    <source>
        <dbReference type="EMBL" id="MDF1611696.1"/>
    </source>
</evidence>
<name>A0AAE3NVN4_9BACT</name>
<dbReference type="SUPFAM" id="SSF56784">
    <property type="entry name" value="HAD-like"/>
    <property type="match status" value="1"/>
</dbReference>
<reference evidence="3" key="1">
    <citation type="submission" date="2023-03" db="EMBL/GenBank/DDBJ databases">
        <title>Stygiobacter electus gen. nov., sp. nov., facultatively anaerobic thermotolerant bacterium of the class Ignavibacteria from a well of Yessentuki mineral water deposit.</title>
        <authorList>
            <person name="Podosokorskaya O.A."/>
            <person name="Elcheninov A.G."/>
            <person name="Petrova N.F."/>
            <person name="Zavarzina D.G."/>
            <person name="Kublanov I.V."/>
            <person name="Merkel A.Y."/>
        </authorList>
    </citation>
    <scope>NUCLEOTIDE SEQUENCE</scope>
    <source>
        <strain evidence="3">09-Me</strain>
    </source>
</reference>
<dbReference type="AlphaFoldDB" id="A0AAE3NVN4"/>
<dbReference type="InterPro" id="IPR005519">
    <property type="entry name" value="Acid_phosphat_B-like"/>
</dbReference>
<dbReference type="PIRSF" id="PIRSF002674">
    <property type="entry name" value="VSP"/>
    <property type="match status" value="1"/>
</dbReference>
<dbReference type="EMBL" id="JARGDL010000005">
    <property type="protein sequence ID" value="MDF1611696.1"/>
    <property type="molecule type" value="Genomic_DNA"/>
</dbReference>
<dbReference type="InterPro" id="IPR036412">
    <property type="entry name" value="HAD-like_sf"/>
</dbReference>
<evidence type="ECO:0000256" key="2">
    <source>
        <dbReference type="ARBA" id="ARBA00023180"/>
    </source>
</evidence>
<organism evidence="3 4">
    <name type="scientific">Stygiobacter electus</name>
    <dbReference type="NCBI Taxonomy" id="3032292"/>
    <lineage>
        <taxon>Bacteria</taxon>
        <taxon>Pseudomonadati</taxon>
        <taxon>Ignavibacteriota</taxon>
        <taxon>Ignavibacteria</taxon>
        <taxon>Ignavibacteriales</taxon>
        <taxon>Melioribacteraceae</taxon>
        <taxon>Stygiobacter</taxon>
    </lineage>
</organism>
<dbReference type="PANTHER" id="PTHR31284">
    <property type="entry name" value="ACID PHOSPHATASE-LIKE PROTEIN"/>
    <property type="match status" value="1"/>
</dbReference>
<proteinExistence type="predicted"/>
<keyword evidence="2" id="KW-0325">Glycoprotein</keyword>
<dbReference type="InterPro" id="IPR014403">
    <property type="entry name" value="APS1/VSP"/>
</dbReference>
<keyword evidence="1" id="KW-0732">Signal</keyword>
<protein>
    <submittedName>
        <fullName evidence="3">HAD family acid phosphatase</fullName>
    </submittedName>
</protein>
<dbReference type="PANTHER" id="PTHR31284:SF10">
    <property type="entry name" value="ACID PHOSPHATASE-LIKE PROTEIN"/>
    <property type="match status" value="1"/>
</dbReference>
<dbReference type="RefSeq" id="WP_321535462.1">
    <property type="nucleotide sequence ID" value="NZ_JARGDL010000005.1"/>
</dbReference>
<dbReference type="Proteomes" id="UP001221302">
    <property type="component" value="Unassembled WGS sequence"/>
</dbReference>
<gene>
    <name evidence="3" type="ORF">P0M35_06015</name>
</gene>
<dbReference type="Pfam" id="PF03767">
    <property type="entry name" value="Acid_phosphat_B"/>
    <property type="match status" value="1"/>
</dbReference>
<evidence type="ECO:0000256" key="1">
    <source>
        <dbReference type="ARBA" id="ARBA00022729"/>
    </source>
</evidence>
<dbReference type="Gene3D" id="3.40.50.1000">
    <property type="entry name" value="HAD superfamily/HAD-like"/>
    <property type="match status" value="1"/>
</dbReference>
<accession>A0AAE3NVN4</accession>
<dbReference type="PROSITE" id="PS51257">
    <property type="entry name" value="PROKAR_LIPOPROTEIN"/>
    <property type="match status" value="1"/>
</dbReference>
<keyword evidence="4" id="KW-1185">Reference proteome</keyword>
<sequence>MKEKTFALLLIFILVGCSAEKDILLNLDTAKKLVQNYYESGEFDKECSLQIESAKKEIQKLKLNEKSLVVFDIDETALSNYEHTKEIGFGYVYSLWEEWLEKADAKAIPETKKFYDWLIEKNIKVAFISGRDEETYSATLKNLKDQGFTKFDTLITRTKATKKIPAAEWKAEEREKLVKNGYNIIACIGDQWSDMVGGHTGIKIKLPNYLYIID</sequence>
<comment type="caution">
    <text evidence="3">The sequence shown here is derived from an EMBL/GenBank/DDBJ whole genome shotgun (WGS) entry which is preliminary data.</text>
</comment>
<dbReference type="InterPro" id="IPR023214">
    <property type="entry name" value="HAD_sf"/>
</dbReference>
<evidence type="ECO:0000313" key="4">
    <source>
        <dbReference type="Proteomes" id="UP001221302"/>
    </source>
</evidence>